<accession>A0A382N7L7</accession>
<proteinExistence type="predicted"/>
<feature type="non-terminal residue" evidence="1">
    <location>
        <position position="41"/>
    </location>
</feature>
<name>A0A382N7L7_9ZZZZ</name>
<sequence>MKAVNDVKCWRDIWAAGQGVGSIARQQSIGDIVDQLEREYL</sequence>
<gene>
    <name evidence="1" type="ORF">METZ01_LOCUS309392</name>
</gene>
<protein>
    <recommendedName>
        <fullName evidence="2">Nitronate monooxygenase domain-containing protein</fullName>
    </recommendedName>
</protein>
<reference evidence="1" key="1">
    <citation type="submission" date="2018-05" db="EMBL/GenBank/DDBJ databases">
        <authorList>
            <person name="Lanie J.A."/>
            <person name="Ng W.-L."/>
            <person name="Kazmierczak K.M."/>
            <person name="Andrzejewski T.M."/>
            <person name="Davidsen T.M."/>
            <person name="Wayne K.J."/>
            <person name="Tettelin H."/>
            <person name="Glass J.I."/>
            <person name="Rusch D."/>
            <person name="Podicherti R."/>
            <person name="Tsui H.-C.T."/>
            <person name="Winkler M.E."/>
        </authorList>
    </citation>
    <scope>NUCLEOTIDE SEQUENCE</scope>
</reference>
<evidence type="ECO:0008006" key="2">
    <source>
        <dbReference type="Google" id="ProtNLM"/>
    </source>
</evidence>
<evidence type="ECO:0000313" key="1">
    <source>
        <dbReference type="EMBL" id="SVC56538.1"/>
    </source>
</evidence>
<dbReference type="EMBL" id="UINC01098198">
    <property type="protein sequence ID" value="SVC56538.1"/>
    <property type="molecule type" value="Genomic_DNA"/>
</dbReference>
<dbReference type="AlphaFoldDB" id="A0A382N7L7"/>
<organism evidence="1">
    <name type="scientific">marine metagenome</name>
    <dbReference type="NCBI Taxonomy" id="408172"/>
    <lineage>
        <taxon>unclassified sequences</taxon>
        <taxon>metagenomes</taxon>
        <taxon>ecological metagenomes</taxon>
    </lineage>
</organism>